<evidence type="ECO:0000313" key="1">
    <source>
        <dbReference type="EMBL" id="ENU20192.1"/>
    </source>
</evidence>
<evidence type="ECO:0000313" key="2">
    <source>
        <dbReference type="Proteomes" id="UP000013086"/>
    </source>
</evidence>
<reference evidence="1 2" key="1">
    <citation type="submission" date="2013-02" db="EMBL/GenBank/DDBJ databases">
        <title>The Genome Sequence of Acinetobacter sp. ANC 3994.</title>
        <authorList>
            <consortium name="The Broad Institute Genome Sequencing Platform"/>
            <consortium name="The Broad Institute Genome Sequencing Center for Infectious Disease"/>
            <person name="Cerqueira G."/>
            <person name="Feldgarden M."/>
            <person name="Courvalin P."/>
            <person name="Perichon B."/>
            <person name="Grillot-Courvalin C."/>
            <person name="Clermont D."/>
            <person name="Rocha E."/>
            <person name="Yoon E.-J."/>
            <person name="Nemec A."/>
            <person name="Walker B."/>
            <person name="Young S.K."/>
            <person name="Zeng Q."/>
            <person name="Gargeya S."/>
            <person name="Fitzgerald M."/>
            <person name="Haas B."/>
            <person name="Abouelleil A."/>
            <person name="Alvarado L."/>
            <person name="Arachchi H.M."/>
            <person name="Berlin A.M."/>
            <person name="Chapman S.B."/>
            <person name="Dewar J."/>
            <person name="Goldberg J."/>
            <person name="Griggs A."/>
            <person name="Gujja S."/>
            <person name="Hansen M."/>
            <person name="Howarth C."/>
            <person name="Imamovic A."/>
            <person name="Larimer J."/>
            <person name="McCowan C."/>
            <person name="Murphy C."/>
            <person name="Neiman D."/>
            <person name="Pearson M."/>
            <person name="Priest M."/>
            <person name="Roberts A."/>
            <person name="Saif S."/>
            <person name="Shea T."/>
            <person name="Sisk P."/>
            <person name="Sykes S."/>
            <person name="Wortman J."/>
            <person name="Nusbaum C."/>
            <person name="Birren B."/>
        </authorList>
    </citation>
    <scope>NUCLEOTIDE SEQUENCE [LARGE SCALE GENOMIC DNA]</scope>
    <source>
        <strain evidence="1 2">ANC 3994</strain>
    </source>
</reference>
<proteinExistence type="predicted"/>
<sequence>MIGRIHPEYFIGLNMLKLKILGFARDVILMISARKSLTLVQDNGEESIA</sequence>
<name>N8QEA1_9GAMM</name>
<organism evidence="1 2">
    <name type="scientific">Acinetobacter bohemicus ANC 3994</name>
    <dbReference type="NCBI Taxonomy" id="1217715"/>
    <lineage>
        <taxon>Bacteria</taxon>
        <taxon>Pseudomonadati</taxon>
        <taxon>Pseudomonadota</taxon>
        <taxon>Gammaproteobacteria</taxon>
        <taxon>Moraxellales</taxon>
        <taxon>Moraxellaceae</taxon>
        <taxon>Acinetobacter</taxon>
    </lineage>
</organism>
<dbReference type="HOGENOM" id="CLU_3131158_0_0_6"/>
<accession>N8QEA1</accession>
<dbReference type="Proteomes" id="UP000013086">
    <property type="component" value="Unassembled WGS sequence"/>
</dbReference>
<gene>
    <name evidence="1" type="ORF">F994_01249</name>
</gene>
<protein>
    <submittedName>
        <fullName evidence="1">Uncharacterized protein</fullName>
    </submittedName>
</protein>
<comment type="caution">
    <text evidence="1">The sequence shown here is derived from an EMBL/GenBank/DDBJ whole genome shotgun (WGS) entry which is preliminary data.</text>
</comment>
<dbReference type="AlphaFoldDB" id="N8QEA1"/>
<dbReference type="EMBL" id="APOH01000011">
    <property type="protein sequence ID" value="ENU20192.1"/>
    <property type="molecule type" value="Genomic_DNA"/>
</dbReference>